<protein>
    <submittedName>
        <fullName evidence="1">CLUMA_CG014496, isoform A</fullName>
    </submittedName>
</protein>
<keyword evidence="2" id="KW-1185">Reference proteome</keyword>
<dbReference type="InterPro" id="IPR029058">
    <property type="entry name" value="AB_hydrolase_fold"/>
</dbReference>
<dbReference type="Gene3D" id="3.40.50.1820">
    <property type="entry name" value="alpha/beta hydrolase"/>
    <property type="match status" value="1"/>
</dbReference>
<dbReference type="EMBL" id="CVRI01000055">
    <property type="protein sequence ID" value="CRL01566.1"/>
    <property type="molecule type" value="Genomic_DNA"/>
</dbReference>
<sequence>MIKTTSNYNFKFSSVFSSPNQFQVYNVHNFHEILNHPAFVRNRNTVMYHYGLSQSPSTPTSLETIDAYLNFDNVNFIMVNYESIATNIVNKFFYMIHEF</sequence>
<evidence type="ECO:0000313" key="2">
    <source>
        <dbReference type="Proteomes" id="UP000183832"/>
    </source>
</evidence>
<accession>A0A1J1IR49</accession>
<reference evidence="1 2" key="1">
    <citation type="submission" date="2015-04" db="EMBL/GenBank/DDBJ databases">
        <authorList>
            <person name="Syromyatnikov M.Y."/>
            <person name="Popov V.N."/>
        </authorList>
    </citation>
    <scope>NUCLEOTIDE SEQUENCE [LARGE SCALE GENOMIC DNA]</scope>
</reference>
<gene>
    <name evidence="1" type="ORF">CLUMA_CG014496</name>
</gene>
<dbReference type="Proteomes" id="UP000183832">
    <property type="component" value="Unassembled WGS sequence"/>
</dbReference>
<organism evidence="1 2">
    <name type="scientific">Clunio marinus</name>
    <dbReference type="NCBI Taxonomy" id="568069"/>
    <lineage>
        <taxon>Eukaryota</taxon>
        <taxon>Metazoa</taxon>
        <taxon>Ecdysozoa</taxon>
        <taxon>Arthropoda</taxon>
        <taxon>Hexapoda</taxon>
        <taxon>Insecta</taxon>
        <taxon>Pterygota</taxon>
        <taxon>Neoptera</taxon>
        <taxon>Endopterygota</taxon>
        <taxon>Diptera</taxon>
        <taxon>Nematocera</taxon>
        <taxon>Chironomoidea</taxon>
        <taxon>Chironomidae</taxon>
        <taxon>Clunio</taxon>
    </lineage>
</organism>
<proteinExistence type="predicted"/>
<evidence type="ECO:0000313" key="1">
    <source>
        <dbReference type="EMBL" id="CRL01566.1"/>
    </source>
</evidence>
<name>A0A1J1IR49_9DIPT</name>
<dbReference type="AlphaFoldDB" id="A0A1J1IR49"/>